<gene>
    <name evidence="1" type="ORF">EFW17_15035</name>
</gene>
<evidence type="ECO:0000313" key="2">
    <source>
        <dbReference type="Proteomes" id="UP000269198"/>
    </source>
</evidence>
<name>A0A3N0E724_9ACTN</name>
<evidence type="ECO:0000313" key="1">
    <source>
        <dbReference type="EMBL" id="RNL83570.1"/>
    </source>
</evidence>
<comment type="caution">
    <text evidence="1">The sequence shown here is derived from an EMBL/GenBank/DDBJ whole genome shotgun (WGS) entry which is preliminary data.</text>
</comment>
<keyword evidence="2" id="KW-1185">Reference proteome</keyword>
<organism evidence="1 2">
    <name type="scientific">Halostreptopolyspora alba</name>
    <dbReference type="NCBI Taxonomy" id="2487137"/>
    <lineage>
        <taxon>Bacteria</taxon>
        <taxon>Bacillati</taxon>
        <taxon>Actinomycetota</taxon>
        <taxon>Actinomycetes</taxon>
        <taxon>Streptosporangiales</taxon>
        <taxon>Nocardiopsidaceae</taxon>
        <taxon>Halostreptopolyspora</taxon>
    </lineage>
</organism>
<reference evidence="1 2" key="1">
    <citation type="submission" date="2018-11" db="EMBL/GenBank/DDBJ databases">
        <title>The genome draft of YIM 96095.</title>
        <authorList>
            <person name="Tang S.-K."/>
            <person name="Chunyu W.-X."/>
            <person name="Feng Y.-Z."/>
        </authorList>
    </citation>
    <scope>NUCLEOTIDE SEQUENCE [LARGE SCALE GENOMIC DNA]</scope>
    <source>
        <strain evidence="1 2">YIM 96095</strain>
    </source>
</reference>
<accession>A0A3N0E724</accession>
<dbReference type="RefSeq" id="WP_123202029.1">
    <property type="nucleotide sequence ID" value="NZ_RJMB01000015.1"/>
</dbReference>
<dbReference type="EMBL" id="RJMB01000015">
    <property type="protein sequence ID" value="RNL83570.1"/>
    <property type="molecule type" value="Genomic_DNA"/>
</dbReference>
<dbReference type="AlphaFoldDB" id="A0A3N0E724"/>
<dbReference type="Proteomes" id="UP000269198">
    <property type="component" value="Unassembled WGS sequence"/>
</dbReference>
<protein>
    <submittedName>
        <fullName evidence="1">Uncharacterized protein</fullName>
    </submittedName>
</protein>
<proteinExistence type="predicted"/>
<sequence>MIITATTARRAHLDLLDYLASAGLMDEDLGWELAMPRTVFETAEDYAARVAACEDITDELMDEYIAGGGDEWFETEAGDWPDYDATAEEVA</sequence>